<reference evidence="1" key="1">
    <citation type="submission" date="2018-05" db="EMBL/GenBank/DDBJ databases">
        <title>Draft genome of Mucuna pruriens seed.</title>
        <authorList>
            <person name="Nnadi N.E."/>
            <person name="Vos R."/>
            <person name="Hasami M.H."/>
            <person name="Devisetty U.K."/>
            <person name="Aguiy J.C."/>
        </authorList>
    </citation>
    <scope>NUCLEOTIDE SEQUENCE [LARGE SCALE GENOMIC DNA]</scope>
    <source>
        <strain evidence="1">JCA_2017</strain>
    </source>
</reference>
<protein>
    <recommendedName>
        <fullName evidence="3">Copia protein</fullName>
    </recommendedName>
</protein>
<gene>
    <name evidence="1" type="ORF">CR513_32705</name>
</gene>
<dbReference type="Proteomes" id="UP000257109">
    <property type="component" value="Unassembled WGS sequence"/>
</dbReference>
<dbReference type="EMBL" id="QJKJ01006639">
    <property type="protein sequence ID" value="RDX86027.1"/>
    <property type="molecule type" value="Genomic_DNA"/>
</dbReference>
<keyword evidence="2" id="KW-1185">Reference proteome</keyword>
<name>A0A371G670_MUCPR</name>
<dbReference type="AlphaFoldDB" id="A0A371G670"/>
<evidence type="ECO:0000313" key="2">
    <source>
        <dbReference type="Proteomes" id="UP000257109"/>
    </source>
</evidence>
<evidence type="ECO:0008006" key="3">
    <source>
        <dbReference type="Google" id="ProtNLM"/>
    </source>
</evidence>
<comment type="caution">
    <text evidence="1">The sequence shown here is derived from an EMBL/GenBank/DDBJ whole genome shotgun (WGS) entry which is preliminary data.</text>
</comment>
<accession>A0A371G670</accession>
<evidence type="ECO:0000313" key="1">
    <source>
        <dbReference type="EMBL" id="RDX86027.1"/>
    </source>
</evidence>
<proteinExistence type="predicted"/>
<feature type="non-terminal residue" evidence="1">
    <location>
        <position position="1"/>
    </location>
</feature>
<organism evidence="1 2">
    <name type="scientific">Mucuna pruriens</name>
    <name type="common">Velvet bean</name>
    <name type="synonym">Dolichos pruriens</name>
    <dbReference type="NCBI Taxonomy" id="157652"/>
    <lineage>
        <taxon>Eukaryota</taxon>
        <taxon>Viridiplantae</taxon>
        <taxon>Streptophyta</taxon>
        <taxon>Embryophyta</taxon>
        <taxon>Tracheophyta</taxon>
        <taxon>Spermatophyta</taxon>
        <taxon>Magnoliopsida</taxon>
        <taxon>eudicotyledons</taxon>
        <taxon>Gunneridae</taxon>
        <taxon>Pentapetalae</taxon>
        <taxon>rosids</taxon>
        <taxon>fabids</taxon>
        <taxon>Fabales</taxon>
        <taxon>Fabaceae</taxon>
        <taxon>Papilionoideae</taxon>
        <taxon>50 kb inversion clade</taxon>
        <taxon>NPAAA clade</taxon>
        <taxon>indigoferoid/millettioid clade</taxon>
        <taxon>Phaseoleae</taxon>
        <taxon>Mucuna</taxon>
    </lineage>
</organism>
<sequence length="88" mass="10124">MEDHESTDKMFGRFQTIINSLRSLGKTCYNYDHITKILQNLPRQTSKSIALKTQRSQKGSLSNAFKLRNLVKKPLNKKVLMKTSSHLS</sequence>